<protein>
    <recommendedName>
        <fullName evidence="9">Lysoplasmalogenase</fullName>
    </recommendedName>
</protein>
<keyword evidence="4 6" id="KW-1133">Transmembrane helix</keyword>
<comment type="similarity">
    <text evidence="2">Belongs to the TMEM86 family.</text>
</comment>
<feature type="transmembrane region" description="Helical" evidence="6">
    <location>
        <begin position="96"/>
        <end position="118"/>
    </location>
</feature>
<feature type="transmembrane region" description="Helical" evidence="6">
    <location>
        <begin position="46"/>
        <end position="63"/>
    </location>
</feature>
<evidence type="ECO:0000313" key="7">
    <source>
        <dbReference type="EMBL" id="PWR19038.1"/>
    </source>
</evidence>
<keyword evidence="5 6" id="KW-0472">Membrane</keyword>
<proteinExistence type="inferred from homology"/>
<keyword evidence="3 6" id="KW-0812">Transmembrane</keyword>
<dbReference type="AlphaFoldDB" id="A0A317DWE7"/>
<feature type="transmembrane region" description="Helical" evidence="6">
    <location>
        <begin position="211"/>
        <end position="228"/>
    </location>
</feature>
<name>A0A317DWE7_9PROT</name>
<dbReference type="InterPro" id="IPR012506">
    <property type="entry name" value="TMEM86B-like"/>
</dbReference>
<comment type="caution">
    <text evidence="7">The sequence shown here is derived from an EMBL/GenBank/DDBJ whole genome shotgun (WGS) entry which is preliminary data.</text>
</comment>
<dbReference type="PANTHER" id="PTHR31885:SF6">
    <property type="entry name" value="GH04784P"/>
    <property type="match status" value="1"/>
</dbReference>
<dbReference type="EMBL" id="QGLF01000005">
    <property type="protein sequence ID" value="PWR19038.1"/>
    <property type="molecule type" value="Genomic_DNA"/>
</dbReference>
<evidence type="ECO:0000256" key="6">
    <source>
        <dbReference type="SAM" id="Phobius"/>
    </source>
</evidence>
<dbReference type="Proteomes" id="UP000246077">
    <property type="component" value="Unassembled WGS sequence"/>
</dbReference>
<feature type="transmembrane region" description="Helical" evidence="6">
    <location>
        <begin position="69"/>
        <end position="89"/>
    </location>
</feature>
<organism evidence="7 8">
    <name type="scientific">Zavarzinia compransoris</name>
    <dbReference type="NCBI Taxonomy" id="1264899"/>
    <lineage>
        <taxon>Bacteria</taxon>
        <taxon>Pseudomonadati</taxon>
        <taxon>Pseudomonadota</taxon>
        <taxon>Alphaproteobacteria</taxon>
        <taxon>Rhodospirillales</taxon>
        <taxon>Zavarziniaceae</taxon>
        <taxon>Zavarzinia</taxon>
    </lineage>
</organism>
<accession>A0A317DWE7</accession>
<reference evidence="8" key="1">
    <citation type="submission" date="2018-05" db="EMBL/GenBank/DDBJ databases">
        <title>Zavarzinia sp. HR-AS.</title>
        <authorList>
            <person name="Lee Y."/>
            <person name="Jeon C.O."/>
        </authorList>
    </citation>
    <scope>NUCLEOTIDE SEQUENCE [LARGE SCALE GENOMIC DNA]</scope>
    <source>
        <strain evidence="8">DSM 1231</strain>
    </source>
</reference>
<sequence>MLTVPLLGPKGDGLDTIRYALFVISLVTSVIYLGRTGGAWYPLMPWLKAVPVGALALLVAISIPGAPFLGVLLVLALALSTAGDVFLALKDEKRWFVFGLGAFLLAHLAFIAIFAYVLSHFGARLDAARLVAVVIAAILALALFARLRGGLGEMAVPVAVYMAVIVIMVAGALTVPASTPWIALGAVLFMISDAMIAISRFGAPFQAVHHLIWATYYLAQYFLMVGILRG</sequence>
<evidence type="ECO:0000256" key="5">
    <source>
        <dbReference type="ARBA" id="ARBA00023136"/>
    </source>
</evidence>
<dbReference type="Pfam" id="PF07947">
    <property type="entry name" value="YhhN"/>
    <property type="match status" value="1"/>
</dbReference>
<dbReference type="PANTHER" id="PTHR31885">
    <property type="entry name" value="GH04784P"/>
    <property type="match status" value="1"/>
</dbReference>
<dbReference type="GO" id="GO:0016787">
    <property type="term" value="F:hydrolase activity"/>
    <property type="evidence" value="ECO:0007669"/>
    <property type="project" value="TreeGrafter"/>
</dbReference>
<evidence type="ECO:0000256" key="1">
    <source>
        <dbReference type="ARBA" id="ARBA00004141"/>
    </source>
</evidence>
<dbReference type="RefSeq" id="WP_109922724.1">
    <property type="nucleotide sequence ID" value="NZ_QGLF01000005.1"/>
</dbReference>
<evidence type="ECO:0008006" key="9">
    <source>
        <dbReference type="Google" id="ProtNLM"/>
    </source>
</evidence>
<dbReference type="OrthoDB" id="7266492at2"/>
<comment type="subcellular location">
    <subcellularLocation>
        <location evidence="1">Membrane</location>
        <topology evidence="1">Multi-pass membrane protein</topology>
    </subcellularLocation>
</comment>
<feature type="transmembrane region" description="Helical" evidence="6">
    <location>
        <begin position="154"/>
        <end position="175"/>
    </location>
</feature>
<gene>
    <name evidence="7" type="ORF">DKG75_18925</name>
</gene>
<dbReference type="GO" id="GO:0016020">
    <property type="term" value="C:membrane"/>
    <property type="evidence" value="ECO:0007669"/>
    <property type="project" value="UniProtKB-SubCell"/>
</dbReference>
<feature type="transmembrane region" description="Helical" evidence="6">
    <location>
        <begin position="130"/>
        <end position="147"/>
    </location>
</feature>
<evidence type="ECO:0000313" key="8">
    <source>
        <dbReference type="Proteomes" id="UP000246077"/>
    </source>
</evidence>
<evidence type="ECO:0000256" key="3">
    <source>
        <dbReference type="ARBA" id="ARBA00022692"/>
    </source>
</evidence>
<feature type="transmembrane region" description="Helical" evidence="6">
    <location>
        <begin position="181"/>
        <end position="199"/>
    </location>
</feature>
<evidence type="ECO:0000256" key="4">
    <source>
        <dbReference type="ARBA" id="ARBA00022989"/>
    </source>
</evidence>
<feature type="transmembrane region" description="Helical" evidence="6">
    <location>
        <begin position="16"/>
        <end position="34"/>
    </location>
</feature>
<evidence type="ECO:0000256" key="2">
    <source>
        <dbReference type="ARBA" id="ARBA00007375"/>
    </source>
</evidence>
<keyword evidence="8" id="KW-1185">Reference proteome</keyword>